<sequence>MYLILLYMHIKVTHSLNVINGKALKYRIVGRLKRPYGNHHLRNPKLNDL</sequence>
<dbReference type="RefSeq" id="WP_262626631.1">
    <property type="nucleotide sequence ID" value="NZ_CP094809.1"/>
</dbReference>
<dbReference type="EMBL" id="CP094809">
    <property type="protein sequence ID" value="UXU57679.1"/>
    <property type="molecule type" value="Genomic_DNA"/>
</dbReference>
<gene>
    <name evidence="1" type="ORF">MUA95_02390</name>
</gene>
<organism evidence="1 2">
    <name type="scientific">Staphylococcus agnetis</name>
    <dbReference type="NCBI Taxonomy" id="985762"/>
    <lineage>
        <taxon>Bacteria</taxon>
        <taxon>Bacillati</taxon>
        <taxon>Bacillota</taxon>
        <taxon>Bacilli</taxon>
        <taxon>Bacillales</taxon>
        <taxon>Staphylococcaceae</taxon>
        <taxon>Staphylococcus</taxon>
    </lineage>
</organism>
<protein>
    <submittedName>
        <fullName evidence="1">Uncharacterized protein</fullName>
    </submittedName>
</protein>
<accession>A0ABD7TUP5</accession>
<proteinExistence type="predicted"/>
<name>A0ABD7TUP5_9STAP</name>
<reference evidence="1" key="1">
    <citation type="submission" date="2022-03" db="EMBL/GenBank/DDBJ databases">
        <title>Comparative Genomics of East African Camel-Associated Staphylococcaceae spp.: Diversity and Inheritance of Traits Involved in Host-Pathogen Interactions.</title>
        <authorList>
            <person name="Akarsu H."/>
            <person name="Liljander A."/>
            <person name="Younan M."/>
            <person name="Brodard I."/>
            <person name="Glucks I."/>
            <person name="Labroussaa F."/>
            <person name="Overesch G."/>
            <person name="Kuhnert P."/>
            <person name="Perreten V."/>
            <person name="Drexler J.F."/>
            <person name="Corman V.M."/>
            <person name="Falquet L."/>
            <person name="Jores J."/>
        </authorList>
    </citation>
    <scope>NUCLEOTIDE SEQUENCE</scope>
    <source>
        <strain evidence="1">IVB6197</strain>
    </source>
</reference>
<evidence type="ECO:0000313" key="1">
    <source>
        <dbReference type="EMBL" id="UXU57679.1"/>
    </source>
</evidence>
<dbReference type="Proteomes" id="UP001065705">
    <property type="component" value="Chromosome"/>
</dbReference>
<evidence type="ECO:0000313" key="2">
    <source>
        <dbReference type="Proteomes" id="UP001065705"/>
    </source>
</evidence>
<dbReference type="AlphaFoldDB" id="A0ABD7TUP5"/>